<evidence type="ECO:0000313" key="2">
    <source>
        <dbReference type="EMBL" id="SDW16741.1"/>
    </source>
</evidence>
<feature type="signal peptide" evidence="1">
    <location>
        <begin position="1"/>
        <end position="20"/>
    </location>
</feature>
<keyword evidence="3" id="KW-1185">Reference proteome</keyword>
<dbReference type="RefSeq" id="WP_092679365.1">
    <property type="nucleotide sequence ID" value="NZ_FNMZ01000001.1"/>
</dbReference>
<evidence type="ECO:0000256" key="1">
    <source>
        <dbReference type="SAM" id="SignalP"/>
    </source>
</evidence>
<organism evidence="2 3">
    <name type="scientific">Albimonas donghaensis</name>
    <dbReference type="NCBI Taxonomy" id="356660"/>
    <lineage>
        <taxon>Bacteria</taxon>
        <taxon>Pseudomonadati</taxon>
        <taxon>Pseudomonadota</taxon>
        <taxon>Alphaproteobacteria</taxon>
        <taxon>Rhodobacterales</taxon>
        <taxon>Paracoccaceae</taxon>
        <taxon>Albimonas</taxon>
    </lineage>
</organism>
<sequence>MFRTASLILLATLAPASAFAATITYQEGGAASLISQNGVASYTTDGADMTGMTVTAAFAGGATETLVFAPTAANSGGATGSLFSIFQTNTTYSNPFQITNLSGTALESLFFDAGAGDTLFDRSNPNSGTPGSSGGRDLIESGTALTGAIVVTYSAAVGVGSAEPVGDLFALMNVDLSGTTGGGLGASESWAFITDTDTLAESGDLTAVPLPASGLLLGAGLVALAASRRRA</sequence>
<dbReference type="Proteomes" id="UP000199118">
    <property type="component" value="Unassembled WGS sequence"/>
</dbReference>
<proteinExistence type="predicted"/>
<reference evidence="2 3" key="1">
    <citation type="submission" date="2016-10" db="EMBL/GenBank/DDBJ databases">
        <authorList>
            <person name="de Groot N.N."/>
        </authorList>
    </citation>
    <scope>NUCLEOTIDE SEQUENCE [LARGE SCALE GENOMIC DNA]</scope>
    <source>
        <strain evidence="2 3">DSM 17890</strain>
    </source>
</reference>
<accession>A0A1H2RBI8</accession>
<dbReference type="STRING" id="356660.SAMN05444336_101299"/>
<protein>
    <submittedName>
        <fullName evidence="2">VPLPA-CTERM protein sorting domain-containing protein</fullName>
    </submittedName>
</protein>
<dbReference type="EMBL" id="FNMZ01000001">
    <property type="protein sequence ID" value="SDW16741.1"/>
    <property type="molecule type" value="Genomic_DNA"/>
</dbReference>
<keyword evidence="1" id="KW-0732">Signal</keyword>
<dbReference type="InterPro" id="IPR022472">
    <property type="entry name" value="VPLPA-CTERM"/>
</dbReference>
<dbReference type="NCBIfam" id="TIGR03370">
    <property type="entry name" value="VPLPA-CTERM"/>
    <property type="match status" value="1"/>
</dbReference>
<feature type="chain" id="PRO_5011564104" evidence="1">
    <location>
        <begin position="21"/>
        <end position="231"/>
    </location>
</feature>
<evidence type="ECO:0000313" key="3">
    <source>
        <dbReference type="Proteomes" id="UP000199118"/>
    </source>
</evidence>
<dbReference type="OrthoDB" id="6305173at2"/>
<dbReference type="AlphaFoldDB" id="A0A1H2RBI8"/>
<gene>
    <name evidence="2" type="ORF">SAMN05444336_101299</name>
</gene>
<name>A0A1H2RBI8_9RHOB</name>